<evidence type="ECO:0000313" key="3">
    <source>
        <dbReference type="EMBL" id="QEG21385.1"/>
    </source>
</evidence>
<dbReference type="Pfam" id="PF13546">
    <property type="entry name" value="DDE_5"/>
    <property type="match status" value="1"/>
</dbReference>
<name>A0A5B9PC83_9BACT</name>
<evidence type="ECO:0000259" key="2">
    <source>
        <dbReference type="Pfam" id="PF13546"/>
    </source>
</evidence>
<keyword evidence="5" id="KW-1185">Reference proteome</keyword>
<evidence type="ECO:0000313" key="4">
    <source>
        <dbReference type="EMBL" id="QEG23918.1"/>
    </source>
</evidence>
<dbReference type="SUPFAM" id="SSF53098">
    <property type="entry name" value="Ribonuclease H-like"/>
    <property type="match status" value="1"/>
</dbReference>
<dbReference type="KEGG" id="mff:MFFC18_12410"/>
<dbReference type="NCBIfam" id="NF033540">
    <property type="entry name" value="transpos_IS701"/>
    <property type="match status" value="1"/>
</dbReference>
<accession>A0A5B9PC83</accession>
<dbReference type="PANTHER" id="PTHR33627">
    <property type="entry name" value="TRANSPOSASE"/>
    <property type="match status" value="1"/>
</dbReference>
<gene>
    <name evidence="3" type="ORF">MFFC18_12410</name>
    <name evidence="4" type="ORF">MFFC18_38230</name>
</gene>
<dbReference type="RefSeq" id="WP_148618671.1">
    <property type="nucleotide sequence ID" value="NZ_CP042912.1"/>
</dbReference>
<protein>
    <recommendedName>
        <fullName evidence="2">Transposase IS701-like DDE domain-containing protein</fullName>
    </recommendedName>
</protein>
<proteinExistence type="predicted"/>
<dbReference type="Proteomes" id="UP000322214">
    <property type="component" value="Chromosome"/>
</dbReference>
<evidence type="ECO:0000256" key="1">
    <source>
        <dbReference type="SAM" id="MobiDB-lite"/>
    </source>
</evidence>
<dbReference type="EMBL" id="CP042912">
    <property type="protein sequence ID" value="QEG23918.1"/>
    <property type="molecule type" value="Genomic_DNA"/>
</dbReference>
<sequence length="424" mass="48583">MDGTWIRQMKPALTRFLNRFSDCFSRKDTRAHMPTYVQGQLSNLARKSVEPIALAAGVPVRTLQEFLAQYAWNEDAVRDRLQQMVATERGSKRAIGVFDETSDVKKGTKTPGVQRQWCGKVGKTDNCMVTVHLAFAQDDFHCLLDGELFLPESWSEDRERCRVAGIPDEMVYQPKWKIALELYDRALSNGLEFEWITFDEGYGSKGPFLRALDAKAQLFIGEVPVSMTGWIKKPGLQHPPKDPCRGRPQKGARVAKDNPKAQPFRKLLEESTRFTNQSWERYRVKDGDKGPMVWEVKHAMIYRPDGKSVSSKRWHLLVARNPLKPDEIKYFLSNAPAATSVQKLLLVAFSRWHVERCFQDQKQDIGLDAWEGRKYLGLKRHMILSCVSYLFLTKMREKLGGKKIRVHRLSGSRRRIGTGPDLVA</sequence>
<dbReference type="InterPro" id="IPR039365">
    <property type="entry name" value="IS701-like"/>
</dbReference>
<dbReference type="KEGG" id="mff:MFFC18_38230"/>
<dbReference type="OrthoDB" id="5525203at2"/>
<feature type="domain" description="Transposase IS701-like DDE" evidence="2">
    <location>
        <begin position="19"/>
        <end position="289"/>
    </location>
</feature>
<dbReference type="AlphaFoldDB" id="A0A5B9PC83"/>
<dbReference type="InterPro" id="IPR038721">
    <property type="entry name" value="IS701-like_DDE_dom"/>
</dbReference>
<dbReference type="EMBL" id="CP042912">
    <property type="protein sequence ID" value="QEG21385.1"/>
    <property type="molecule type" value="Genomic_DNA"/>
</dbReference>
<dbReference type="PANTHER" id="PTHR33627:SF1">
    <property type="entry name" value="TRANSPOSASE"/>
    <property type="match status" value="1"/>
</dbReference>
<reference evidence="4 5" key="1">
    <citation type="submission" date="2019-08" db="EMBL/GenBank/DDBJ databases">
        <title>Deep-cultivation of Planctomycetes and their phenomic and genomic characterization uncovers novel biology.</title>
        <authorList>
            <person name="Wiegand S."/>
            <person name="Jogler M."/>
            <person name="Boedeker C."/>
            <person name="Pinto D."/>
            <person name="Vollmers J."/>
            <person name="Rivas-Marin E."/>
            <person name="Kohn T."/>
            <person name="Peeters S.H."/>
            <person name="Heuer A."/>
            <person name="Rast P."/>
            <person name="Oberbeckmann S."/>
            <person name="Bunk B."/>
            <person name="Jeske O."/>
            <person name="Meyerdierks A."/>
            <person name="Storesund J.E."/>
            <person name="Kallscheuer N."/>
            <person name="Luecker S."/>
            <person name="Lage O.M."/>
            <person name="Pohl T."/>
            <person name="Merkel B.J."/>
            <person name="Hornburger P."/>
            <person name="Mueller R.-W."/>
            <person name="Bruemmer F."/>
            <person name="Labrenz M."/>
            <person name="Spormann A.M."/>
            <person name="Op den Camp H."/>
            <person name="Overmann J."/>
            <person name="Amann R."/>
            <person name="Jetten M.S.M."/>
            <person name="Mascher T."/>
            <person name="Medema M.H."/>
            <person name="Devos D.P."/>
            <person name="Kaster A.-K."/>
            <person name="Ovreas L."/>
            <person name="Rohde M."/>
            <person name="Galperin M.Y."/>
            <person name="Jogler C."/>
        </authorList>
    </citation>
    <scope>NUCLEOTIDE SEQUENCE [LARGE SCALE GENOMIC DNA]</scope>
    <source>
        <strain evidence="4 5">FC18</strain>
    </source>
</reference>
<feature type="region of interest" description="Disordered" evidence="1">
    <location>
        <begin position="234"/>
        <end position="259"/>
    </location>
</feature>
<dbReference type="InterPro" id="IPR012337">
    <property type="entry name" value="RNaseH-like_sf"/>
</dbReference>
<organism evidence="4 5">
    <name type="scientific">Mariniblastus fucicola</name>
    <dbReference type="NCBI Taxonomy" id="980251"/>
    <lineage>
        <taxon>Bacteria</taxon>
        <taxon>Pseudomonadati</taxon>
        <taxon>Planctomycetota</taxon>
        <taxon>Planctomycetia</taxon>
        <taxon>Pirellulales</taxon>
        <taxon>Pirellulaceae</taxon>
        <taxon>Mariniblastus</taxon>
    </lineage>
</organism>
<evidence type="ECO:0000313" key="5">
    <source>
        <dbReference type="Proteomes" id="UP000322214"/>
    </source>
</evidence>